<comment type="similarity">
    <text evidence="2">Belongs to the methyl-accepting chemotaxis (MCP) protein family.</text>
</comment>
<dbReference type="FunFam" id="1.10.287.950:FF:000001">
    <property type="entry name" value="Methyl-accepting chemotaxis sensory transducer"/>
    <property type="match status" value="1"/>
</dbReference>
<evidence type="ECO:0000313" key="7">
    <source>
        <dbReference type="EMBL" id="XAG71440.1"/>
    </source>
</evidence>
<reference evidence="7" key="1">
    <citation type="submission" date="2022-03" db="EMBL/GenBank/DDBJ databases">
        <title>Sea Food Isolates.</title>
        <authorList>
            <person name="Li c."/>
        </authorList>
    </citation>
    <scope>NUCLEOTIDE SEQUENCE</scope>
    <source>
        <strain evidence="7">19CA06SA08-2</strain>
    </source>
</reference>
<name>A0AAU6UBY2_UNCXX</name>
<dbReference type="InterPro" id="IPR004089">
    <property type="entry name" value="MCPsignal_dom"/>
</dbReference>
<feature type="domain" description="Methyl-accepting transducer" evidence="5">
    <location>
        <begin position="259"/>
        <end position="495"/>
    </location>
</feature>
<keyword evidence="1 3" id="KW-0807">Transducer</keyword>
<dbReference type="EMBL" id="CP095353">
    <property type="protein sequence ID" value="XAG71440.1"/>
    <property type="molecule type" value="Genomic_DNA"/>
</dbReference>
<dbReference type="InterPro" id="IPR004090">
    <property type="entry name" value="Chemotax_Me-accpt_rcpt"/>
</dbReference>
<dbReference type="Gene3D" id="1.10.287.950">
    <property type="entry name" value="Methyl-accepting chemotaxis protein"/>
    <property type="match status" value="1"/>
</dbReference>
<evidence type="ECO:0000256" key="1">
    <source>
        <dbReference type="ARBA" id="ARBA00023224"/>
    </source>
</evidence>
<keyword evidence="4" id="KW-0812">Transmembrane</keyword>
<evidence type="ECO:0000259" key="5">
    <source>
        <dbReference type="PROSITE" id="PS50111"/>
    </source>
</evidence>
<dbReference type="Gene3D" id="3.30.450.290">
    <property type="match status" value="1"/>
</dbReference>
<dbReference type="PANTHER" id="PTHR32089">
    <property type="entry name" value="METHYL-ACCEPTING CHEMOTAXIS PROTEIN MCPB"/>
    <property type="match status" value="1"/>
</dbReference>
<dbReference type="GO" id="GO:0007165">
    <property type="term" value="P:signal transduction"/>
    <property type="evidence" value="ECO:0007669"/>
    <property type="project" value="UniProtKB-KW"/>
</dbReference>
<keyword evidence="4" id="KW-0472">Membrane</keyword>
<dbReference type="PANTHER" id="PTHR32089:SF112">
    <property type="entry name" value="LYSOZYME-LIKE PROTEIN-RELATED"/>
    <property type="match status" value="1"/>
</dbReference>
<gene>
    <name evidence="7" type="ORF">MRM75_10980</name>
</gene>
<sequence>MQNLSLNWKIFLPLTLVIGCTFALSFELSAWLQRDLAIRLAGEKVDSAANTYMDQLNVLMMTGGMANRQIVQTKLKSEAGIVEARLIRAPAVSDLFGPGHPDQKVQDNLDERAIVQGETILEQQGNQLTLIKPFKAFKEYRGTQCTTCHQVPEGTVMGAVRISYDLSHTFGEIRHNNLILSGSLVVVFGLGFGLLAWVLQHYIKRPVRHLQLTMTRMAKERDLSLPLLNPSQDELGQMTRAVSDMVQGFRHSLQEVEHATQQLYQESNQIRQVATQTEGSARQQEGMTTQVAAAVSELAASSHEVREHARHSAELSALTNQDAANTSRLAQHSITDMGEMSAEIERVDRVIQQLDSRCLAVDGVLEVIKGIADQTNLLALNAAIEAARAGEQGRGFAVVADEVRALSNRSRAASEEISQMIAALQKEAQSAVEVIGDAKSKADESIHKTEATLAAMQNIIGRIASINDLNAQMAQSAEEQDRVCSEVDSSVSDIRNTANDTLGQAHAANLASIQLVEQCKKLDQLLKTYRW</sequence>
<evidence type="ECO:0000256" key="2">
    <source>
        <dbReference type="ARBA" id="ARBA00029447"/>
    </source>
</evidence>
<dbReference type="Pfam" id="PF00015">
    <property type="entry name" value="MCPsignal"/>
    <property type="match status" value="1"/>
</dbReference>
<dbReference type="GO" id="GO:0004888">
    <property type="term" value="F:transmembrane signaling receptor activity"/>
    <property type="evidence" value="ECO:0007669"/>
    <property type="project" value="InterPro"/>
</dbReference>
<evidence type="ECO:0000256" key="3">
    <source>
        <dbReference type="PROSITE-ProRule" id="PRU00284"/>
    </source>
</evidence>
<protein>
    <submittedName>
        <fullName evidence="7">Methyl-accepting chemotaxis protein</fullName>
    </submittedName>
</protein>
<dbReference type="InterPro" id="IPR003660">
    <property type="entry name" value="HAMP_dom"/>
</dbReference>
<keyword evidence="4" id="KW-1133">Transmembrane helix</keyword>
<feature type="transmembrane region" description="Helical" evidence="4">
    <location>
        <begin position="178"/>
        <end position="199"/>
    </location>
</feature>
<dbReference type="SUPFAM" id="SSF58104">
    <property type="entry name" value="Methyl-accepting chemotaxis protein (MCP) signaling domain"/>
    <property type="match status" value="1"/>
</dbReference>
<dbReference type="PRINTS" id="PR00260">
    <property type="entry name" value="CHEMTRNSDUCR"/>
</dbReference>
<feature type="domain" description="HAMP" evidence="6">
    <location>
        <begin position="201"/>
        <end position="254"/>
    </location>
</feature>
<dbReference type="CDD" id="cd11386">
    <property type="entry name" value="MCP_signal"/>
    <property type="match status" value="1"/>
</dbReference>
<dbReference type="GO" id="GO:0016020">
    <property type="term" value="C:membrane"/>
    <property type="evidence" value="ECO:0007669"/>
    <property type="project" value="InterPro"/>
</dbReference>
<dbReference type="PROSITE" id="PS50885">
    <property type="entry name" value="HAMP"/>
    <property type="match status" value="1"/>
</dbReference>
<evidence type="ECO:0000256" key="4">
    <source>
        <dbReference type="SAM" id="Phobius"/>
    </source>
</evidence>
<dbReference type="SMART" id="SM00304">
    <property type="entry name" value="HAMP"/>
    <property type="match status" value="1"/>
</dbReference>
<organism evidence="7">
    <name type="scientific">bacterium 19CA06SA08-2</name>
    <dbReference type="NCBI Taxonomy" id="2920658"/>
    <lineage>
        <taxon>Bacteria</taxon>
    </lineage>
</organism>
<dbReference type="GO" id="GO:0006935">
    <property type="term" value="P:chemotaxis"/>
    <property type="evidence" value="ECO:0007669"/>
    <property type="project" value="InterPro"/>
</dbReference>
<proteinExistence type="inferred from homology"/>
<dbReference type="PROSITE" id="PS50111">
    <property type="entry name" value="CHEMOTAXIS_TRANSDUC_2"/>
    <property type="match status" value="1"/>
</dbReference>
<dbReference type="SMART" id="SM00283">
    <property type="entry name" value="MA"/>
    <property type="match status" value="1"/>
</dbReference>
<dbReference type="Pfam" id="PF00672">
    <property type="entry name" value="HAMP"/>
    <property type="match status" value="1"/>
</dbReference>
<dbReference type="AlphaFoldDB" id="A0AAU6UBY2"/>
<dbReference type="CDD" id="cd06225">
    <property type="entry name" value="HAMP"/>
    <property type="match status" value="1"/>
</dbReference>
<accession>A0AAU6UBY2</accession>
<evidence type="ECO:0000259" key="6">
    <source>
        <dbReference type="PROSITE" id="PS50885"/>
    </source>
</evidence>